<keyword evidence="3" id="KW-1185">Reference proteome</keyword>
<keyword evidence="1" id="KW-0812">Transmembrane</keyword>
<dbReference type="PANTHER" id="PTHR33430:SF7">
    <property type="entry name" value="OS07G0240400 PROTEIN"/>
    <property type="match status" value="1"/>
</dbReference>
<keyword evidence="1" id="KW-0472">Membrane</keyword>
<dbReference type="PANTHER" id="PTHR33430">
    <property type="entry name" value="MATERNAL EFFECT EMBRYO ARREST PROTEIN"/>
    <property type="match status" value="1"/>
</dbReference>
<proteinExistence type="predicted"/>
<accession>A0A835LP13</accession>
<feature type="transmembrane region" description="Helical" evidence="1">
    <location>
        <begin position="220"/>
        <end position="243"/>
    </location>
</feature>
<dbReference type="EMBL" id="JADFTS010000006">
    <property type="protein sequence ID" value="KAF9602783.1"/>
    <property type="molecule type" value="Genomic_DNA"/>
</dbReference>
<dbReference type="AlphaFoldDB" id="A0A835LP13"/>
<name>A0A835LP13_9MAGN</name>
<evidence type="ECO:0000256" key="1">
    <source>
        <dbReference type="SAM" id="Phobius"/>
    </source>
</evidence>
<evidence type="ECO:0000313" key="3">
    <source>
        <dbReference type="Proteomes" id="UP000631114"/>
    </source>
</evidence>
<feature type="transmembrane region" description="Helical" evidence="1">
    <location>
        <begin position="176"/>
        <end position="200"/>
    </location>
</feature>
<sequence length="293" mass="32256">MYMLLEIVSCYLDLLDPLISDVPKLGIIQKVVDLVYACTQHVPSVRPRMSHVVHQLQHLGLKTAVSEKATSVGGGGSSASTASQSPISVLQFVKIDPRFREVLLVANKPRNRNMKESIFTMPIGRIGKSALEDIIRFNKLHIGFAFAMVLPTWTDPKHRFITDPNCVPGPNVLKGLLIFSVASLVSLLFSSLNACGVKFIMKIATAHGVSVDGIAAILRYGLLVSVMANFAGFGFIIPTIFYGSQFRVGTWNCLDNSGKGCTFFLMTLLPIINFIVMSGIGYEQWYFYTKSRT</sequence>
<organism evidence="2 3">
    <name type="scientific">Coptis chinensis</name>
    <dbReference type="NCBI Taxonomy" id="261450"/>
    <lineage>
        <taxon>Eukaryota</taxon>
        <taxon>Viridiplantae</taxon>
        <taxon>Streptophyta</taxon>
        <taxon>Embryophyta</taxon>
        <taxon>Tracheophyta</taxon>
        <taxon>Spermatophyta</taxon>
        <taxon>Magnoliopsida</taxon>
        <taxon>Ranunculales</taxon>
        <taxon>Ranunculaceae</taxon>
        <taxon>Coptidoideae</taxon>
        <taxon>Coptis</taxon>
    </lineage>
</organism>
<evidence type="ECO:0000313" key="2">
    <source>
        <dbReference type="EMBL" id="KAF9602783.1"/>
    </source>
</evidence>
<gene>
    <name evidence="2" type="ORF">IFM89_030939</name>
</gene>
<reference evidence="2 3" key="1">
    <citation type="submission" date="2020-10" db="EMBL/GenBank/DDBJ databases">
        <title>The Coptis chinensis genome and diversification of protoberbering-type alkaloids.</title>
        <authorList>
            <person name="Wang B."/>
            <person name="Shu S."/>
            <person name="Song C."/>
            <person name="Liu Y."/>
        </authorList>
    </citation>
    <scope>NUCLEOTIDE SEQUENCE [LARGE SCALE GENOMIC DNA]</scope>
    <source>
        <strain evidence="2">HL-2020</strain>
        <tissue evidence="2">Leaf</tissue>
    </source>
</reference>
<dbReference type="Proteomes" id="UP000631114">
    <property type="component" value="Unassembled WGS sequence"/>
</dbReference>
<comment type="caution">
    <text evidence="2">The sequence shown here is derived from an EMBL/GenBank/DDBJ whole genome shotgun (WGS) entry which is preliminary data.</text>
</comment>
<protein>
    <submittedName>
        <fullName evidence="2">Uncharacterized protein</fullName>
    </submittedName>
</protein>
<feature type="transmembrane region" description="Helical" evidence="1">
    <location>
        <begin position="263"/>
        <end position="282"/>
    </location>
</feature>
<keyword evidence="1" id="KW-1133">Transmembrane helix</keyword>